<protein>
    <recommendedName>
        <fullName evidence="3">Flagellar protein FlbD</fullName>
    </recommendedName>
</protein>
<dbReference type="AlphaFoldDB" id="A0A3T1D2U6"/>
<evidence type="ECO:0000313" key="2">
    <source>
        <dbReference type="Proteomes" id="UP000289856"/>
    </source>
</evidence>
<evidence type="ECO:0000313" key="1">
    <source>
        <dbReference type="EMBL" id="BBI32349.1"/>
    </source>
</evidence>
<dbReference type="RefSeq" id="WP_130606811.1">
    <property type="nucleotide sequence ID" value="NZ_AP019400.1"/>
</dbReference>
<sequence length="89" mass="9771">MIKLTGEYNKPVYIAPEQITAVNQHESIKTFVSTVDGGFVVTDSPEVIARTILDYKLTILKYQAAVNVGDFKQASIVHESLKIFAGLEG</sequence>
<keyword evidence="2" id="KW-1185">Reference proteome</keyword>
<dbReference type="EMBL" id="AP019400">
    <property type="protein sequence ID" value="BBI32349.1"/>
    <property type="molecule type" value="Genomic_DNA"/>
</dbReference>
<dbReference type="OrthoDB" id="9799862at2"/>
<name>A0A3T1D2U6_9BACL</name>
<dbReference type="Proteomes" id="UP000289856">
    <property type="component" value="Chromosome"/>
</dbReference>
<gene>
    <name evidence="1" type="ORF">KCTCHS21_17480</name>
</gene>
<dbReference type="KEGG" id="cohn:KCTCHS21_17480"/>
<organism evidence="1 2">
    <name type="scientific">Cohnella abietis</name>
    <dbReference type="NCBI Taxonomy" id="2507935"/>
    <lineage>
        <taxon>Bacteria</taxon>
        <taxon>Bacillati</taxon>
        <taxon>Bacillota</taxon>
        <taxon>Bacilli</taxon>
        <taxon>Bacillales</taxon>
        <taxon>Paenibacillaceae</taxon>
        <taxon>Cohnella</taxon>
    </lineage>
</organism>
<reference evidence="1 2" key="1">
    <citation type="submission" date="2019-01" db="EMBL/GenBank/DDBJ databases">
        <title>Complete genome sequence of Cohnella hallensis HS21 isolated from Korean fir (Abies koreana) rhizospheric soil.</title>
        <authorList>
            <person name="Jiang L."/>
            <person name="Kang S.W."/>
            <person name="Kim S."/>
            <person name="Jung J."/>
            <person name="Kim C.Y."/>
            <person name="Kim D.H."/>
            <person name="Kim S.W."/>
            <person name="Lee J."/>
        </authorList>
    </citation>
    <scope>NUCLEOTIDE SEQUENCE [LARGE SCALE GENOMIC DNA]</scope>
    <source>
        <strain evidence="1 2">HS21</strain>
    </source>
</reference>
<evidence type="ECO:0008006" key="3">
    <source>
        <dbReference type="Google" id="ProtNLM"/>
    </source>
</evidence>
<proteinExistence type="predicted"/>
<accession>A0A3T1D2U6</accession>